<comment type="subcellular location">
    <subcellularLocation>
        <location evidence="2">Membrane</location>
        <topology evidence="2">Multi-pass membrane protein</topology>
    </subcellularLocation>
</comment>
<keyword evidence="7" id="KW-0249">Electron transport</keyword>
<sequence length="400" mass="42460">MSLSNTASHYGSVTKTFHWLTALLVLTLIPLGIYANSLPFDTSEQLARKAWLFSLHKTLGVTVFFVALARIVWALSQPKPGLLHPDRKVESLAAETVHWLLYGSLLLVPLSGWVHHAATDGFAPIWWPLGQSLPLVPKSETVAAVTAGLHIVFERVLAASILLHVAGAVKHHVIDKDATLRRMLPGRPEVAATGGGHRIVAPVTSAVAIWISALFVGNALGLYAAHGPTVSAAALEDVQSDWQVQEGEITITVRQLGTNVQGSFADWTSAISFDEDVTAGTAGTVETTVSIGSLTLGSVTSQALGADYFNAEAFPTAVFVAEILRSESGYEAQGTLTMKDTSVPVTLPFTLEISGDVATMTGSATLDRRNYGIGDNQKDEGTLGFNVAVNISLTATRAEQ</sequence>
<dbReference type="GO" id="GO:0009055">
    <property type="term" value="F:electron transfer activity"/>
    <property type="evidence" value="ECO:0007669"/>
    <property type="project" value="InterPro"/>
</dbReference>
<dbReference type="RefSeq" id="WP_219502488.1">
    <property type="nucleotide sequence ID" value="NZ_JAHXDN010000003.1"/>
</dbReference>
<dbReference type="InterPro" id="IPR007372">
    <property type="entry name" value="Lipid/polyisoprenoid-bd_YceI"/>
</dbReference>
<dbReference type="PANTHER" id="PTHR30529:SF7">
    <property type="entry name" value="CYTOCHROME B561 BACTERIAL_NI-HYDROGENASE DOMAIN-CONTAINING PROTEIN"/>
    <property type="match status" value="1"/>
</dbReference>
<keyword evidence="5 11" id="KW-0812">Transmembrane</keyword>
<name>A0A9X1FVS9_9RHOB</name>
<reference evidence="13" key="1">
    <citation type="submission" date="2021-07" db="EMBL/GenBank/DDBJ databases">
        <title>Roseobacter insulae sp. nov., isolated from a tidal flat.</title>
        <authorList>
            <person name="Park S."/>
            <person name="Yoon J.-H."/>
        </authorList>
    </citation>
    <scope>NUCLEOTIDE SEQUENCE</scope>
    <source>
        <strain evidence="13">YSTF-M11</strain>
    </source>
</reference>
<dbReference type="Proteomes" id="UP001138661">
    <property type="component" value="Unassembled WGS sequence"/>
</dbReference>
<evidence type="ECO:0000256" key="8">
    <source>
        <dbReference type="ARBA" id="ARBA00022989"/>
    </source>
</evidence>
<keyword evidence="3" id="KW-0813">Transport</keyword>
<evidence type="ECO:0000256" key="2">
    <source>
        <dbReference type="ARBA" id="ARBA00004141"/>
    </source>
</evidence>
<dbReference type="AlphaFoldDB" id="A0A9X1FVS9"/>
<comment type="caution">
    <text evidence="13">The sequence shown here is derived from an EMBL/GenBank/DDBJ whole genome shotgun (WGS) entry which is preliminary data.</text>
</comment>
<dbReference type="GO" id="GO:0005886">
    <property type="term" value="C:plasma membrane"/>
    <property type="evidence" value="ECO:0007669"/>
    <property type="project" value="TreeGrafter"/>
</dbReference>
<keyword evidence="10 11" id="KW-0472">Membrane</keyword>
<keyword evidence="4" id="KW-0349">Heme</keyword>
<dbReference type="Pfam" id="PF04264">
    <property type="entry name" value="YceI"/>
    <property type="match status" value="1"/>
</dbReference>
<feature type="domain" description="Lipid/polyisoprenoid-binding YceI-like" evidence="12">
    <location>
        <begin position="241"/>
        <end position="396"/>
    </location>
</feature>
<dbReference type="InterPro" id="IPR011577">
    <property type="entry name" value="Cyt_b561_bac/Ni-Hgenase"/>
</dbReference>
<evidence type="ECO:0000256" key="1">
    <source>
        <dbReference type="ARBA" id="ARBA00001970"/>
    </source>
</evidence>
<evidence type="ECO:0000256" key="6">
    <source>
        <dbReference type="ARBA" id="ARBA00022723"/>
    </source>
</evidence>
<dbReference type="GO" id="GO:0046872">
    <property type="term" value="F:metal ion binding"/>
    <property type="evidence" value="ECO:0007669"/>
    <property type="project" value="UniProtKB-KW"/>
</dbReference>
<evidence type="ECO:0000256" key="5">
    <source>
        <dbReference type="ARBA" id="ARBA00022692"/>
    </source>
</evidence>
<feature type="transmembrane region" description="Helical" evidence="11">
    <location>
        <begin position="58"/>
        <end position="76"/>
    </location>
</feature>
<dbReference type="InterPro" id="IPR052168">
    <property type="entry name" value="Cytochrome_b561_oxidase"/>
</dbReference>
<evidence type="ECO:0000256" key="4">
    <source>
        <dbReference type="ARBA" id="ARBA00022617"/>
    </source>
</evidence>
<feature type="transmembrane region" description="Helical" evidence="11">
    <location>
        <begin position="17"/>
        <end position="37"/>
    </location>
</feature>
<protein>
    <submittedName>
        <fullName evidence="13">Cytochrome b/b6 domain-containing protein</fullName>
    </submittedName>
</protein>
<keyword evidence="14" id="KW-1185">Reference proteome</keyword>
<dbReference type="Pfam" id="PF01292">
    <property type="entry name" value="Ni_hydr_CYTB"/>
    <property type="match status" value="1"/>
</dbReference>
<evidence type="ECO:0000256" key="11">
    <source>
        <dbReference type="SAM" id="Phobius"/>
    </source>
</evidence>
<keyword evidence="6" id="KW-0479">Metal-binding</keyword>
<keyword evidence="9" id="KW-0408">Iron</keyword>
<gene>
    <name evidence="13" type="ORF">KX928_12080</name>
</gene>
<keyword evidence="8 11" id="KW-1133">Transmembrane helix</keyword>
<proteinExistence type="predicted"/>
<evidence type="ECO:0000256" key="9">
    <source>
        <dbReference type="ARBA" id="ARBA00023004"/>
    </source>
</evidence>
<evidence type="ECO:0000313" key="13">
    <source>
        <dbReference type="EMBL" id="MBW4708521.1"/>
    </source>
</evidence>
<dbReference type="SMART" id="SM00867">
    <property type="entry name" value="YceI"/>
    <property type="match status" value="1"/>
</dbReference>
<accession>A0A9X1FVS9</accession>
<evidence type="ECO:0000256" key="3">
    <source>
        <dbReference type="ARBA" id="ARBA00022448"/>
    </source>
</evidence>
<dbReference type="GO" id="GO:0020037">
    <property type="term" value="F:heme binding"/>
    <property type="evidence" value="ECO:0007669"/>
    <property type="project" value="TreeGrafter"/>
</dbReference>
<dbReference type="PANTHER" id="PTHR30529">
    <property type="entry name" value="CYTOCHROME B561"/>
    <property type="match status" value="1"/>
</dbReference>
<organism evidence="13 14">
    <name type="scientific">Roseobacter insulae</name>
    <dbReference type="NCBI Taxonomy" id="2859783"/>
    <lineage>
        <taxon>Bacteria</taxon>
        <taxon>Pseudomonadati</taxon>
        <taxon>Pseudomonadota</taxon>
        <taxon>Alphaproteobacteria</taxon>
        <taxon>Rhodobacterales</taxon>
        <taxon>Roseobacteraceae</taxon>
        <taxon>Roseobacter</taxon>
    </lineage>
</organism>
<evidence type="ECO:0000259" key="12">
    <source>
        <dbReference type="SMART" id="SM00867"/>
    </source>
</evidence>
<dbReference type="EMBL" id="JAHXDN010000003">
    <property type="protein sequence ID" value="MBW4708521.1"/>
    <property type="molecule type" value="Genomic_DNA"/>
</dbReference>
<evidence type="ECO:0000256" key="7">
    <source>
        <dbReference type="ARBA" id="ARBA00022982"/>
    </source>
</evidence>
<evidence type="ECO:0000256" key="10">
    <source>
        <dbReference type="ARBA" id="ARBA00023136"/>
    </source>
</evidence>
<evidence type="ECO:0000313" key="14">
    <source>
        <dbReference type="Proteomes" id="UP001138661"/>
    </source>
</evidence>
<comment type="cofactor">
    <cofactor evidence="1">
        <name>heme b</name>
        <dbReference type="ChEBI" id="CHEBI:60344"/>
    </cofactor>
</comment>